<dbReference type="EMBL" id="CM000363">
    <property type="protein sequence ID" value="EDX11010.1"/>
    <property type="molecule type" value="Genomic_DNA"/>
</dbReference>
<keyword evidence="4" id="KW-0736">Signalosome</keyword>
<dbReference type="PANTHER" id="PTHR14145:SF2">
    <property type="entry name" value="COP9 SIGNALOSOME COMPLEX SUBUNIT 1"/>
    <property type="match status" value="1"/>
</dbReference>
<evidence type="ECO:0000256" key="5">
    <source>
        <dbReference type="ARBA" id="ARBA00023242"/>
    </source>
</evidence>
<sequence length="219" mass="23527">MPVLPMPPLMQNAVEPMQVDIAPPNEDNENNEEQQIVVENPSIDLEVYANQYAGIVRLHRLIYVADVCPVLAVEALKMAITYVQTTYNVNLYQVLHKRLSDLNAGNAPAPPANAAGDQAGAAAPGPLAAAPLPDIAAQPAAQAQGQAQPAGEKDAFAYDAAWVDTKMKKAALKLREAGLGPQELQRASGGATMIWLTTTQLWRPHQCLEVLLSGQRLLH</sequence>
<dbReference type="AlphaFoldDB" id="B4QPY2"/>
<evidence type="ECO:0000256" key="3">
    <source>
        <dbReference type="ARBA" id="ARBA00022490"/>
    </source>
</evidence>
<evidence type="ECO:0000313" key="6">
    <source>
        <dbReference type="EMBL" id="EDX11010.1"/>
    </source>
</evidence>
<dbReference type="STRING" id="7240.B4QPY2"/>
<protein>
    <submittedName>
        <fullName evidence="6">GD12320</fullName>
    </submittedName>
</protein>
<evidence type="ECO:0000313" key="7">
    <source>
        <dbReference type="Proteomes" id="UP000000304"/>
    </source>
</evidence>
<comment type="subcellular location">
    <subcellularLocation>
        <location evidence="2">Cytoplasm</location>
    </subcellularLocation>
    <subcellularLocation>
        <location evidence="1">Nucleus</location>
    </subcellularLocation>
</comment>
<gene>
    <name evidence="6" type="primary">Dsim\GD12320</name>
    <name evidence="6" type="ORF">Dsim_GD12320</name>
</gene>
<dbReference type="OrthoDB" id="422427at2759"/>
<dbReference type="Gene3D" id="1.25.40.570">
    <property type="match status" value="1"/>
</dbReference>
<dbReference type="GO" id="GO:0008180">
    <property type="term" value="C:COP9 signalosome"/>
    <property type="evidence" value="ECO:0007669"/>
    <property type="project" value="UniProtKB-KW"/>
</dbReference>
<evidence type="ECO:0000256" key="1">
    <source>
        <dbReference type="ARBA" id="ARBA00004123"/>
    </source>
</evidence>
<accession>B4QPY2</accession>
<dbReference type="HOGENOM" id="CLU_1262744_0_0_1"/>
<dbReference type="GO" id="GO:0005737">
    <property type="term" value="C:cytoplasm"/>
    <property type="evidence" value="ECO:0007669"/>
    <property type="project" value="UniProtKB-SubCell"/>
</dbReference>
<dbReference type="GO" id="GO:0050821">
    <property type="term" value="P:protein stabilization"/>
    <property type="evidence" value="ECO:0007669"/>
    <property type="project" value="EnsemblMetazoa"/>
</dbReference>
<dbReference type="InterPro" id="IPR019585">
    <property type="entry name" value="Rpn7/CSN1"/>
</dbReference>
<dbReference type="PANTHER" id="PTHR14145">
    <property type="entry name" value="26S PROTESOME SUBUNIT 6"/>
    <property type="match status" value="1"/>
</dbReference>
<dbReference type="Bgee" id="FBgn0184052">
    <property type="expression patterns" value="Expressed in embryo and 3 other cell types or tissues"/>
</dbReference>
<proteinExistence type="predicted"/>
<name>B4QPY2_DROSI</name>
<dbReference type="GO" id="GO:0036099">
    <property type="term" value="P:female germ-line stem cell population maintenance"/>
    <property type="evidence" value="ECO:0007669"/>
    <property type="project" value="EnsemblMetazoa"/>
</dbReference>
<keyword evidence="7" id="KW-1185">Reference proteome</keyword>
<reference evidence="6 7" key="1">
    <citation type="journal article" date="2007" name="Nature">
        <title>Evolution of genes and genomes on the Drosophila phylogeny.</title>
        <authorList>
            <consortium name="Drosophila 12 Genomes Consortium"/>
            <person name="Clark A.G."/>
            <person name="Eisen M.B."/>
            <person name="Smith D.R."/>
            <person name="Bergman C.M."/>
            <person name="Oliver B."/>
            <person name="Markow T.A."/>
            <person name="Kaufman T.C."/>
            <person name="Kellis M."/>
            <person name="Gelbart W."/>
            <person name="Iyer V.N."/>
            <person name="Pollard D.A."/>
            <person name="Sackton T.B."/>
            <person name="Larracuente A.M."/>
            <person name="Singh N.D."/>
            <person name="Abad J.P."/>
            <person name="Abt D.N."/>
            <person name="Adryan B."/>
            <person name="Aguade M."/>
            <person name="Akashi H."/>
            <person name="Anderson W.W."/>
            <person name="Aquadro C.F."/>
            <person name="Ardell D.H."/>
            <person name="Arguello R."/>
            <person name="Artieri C.G."/>
            <person name="Barbash D.A."/>
            <person name="Barker D."/>
            <person name="Barsanti P."/>
            <person name="Batterham P."/>
            <person name="Batzoglou S."/>
            <person name="Begun D."/>
            <person name="Bhutkar A."/>
            <person name="Blanco E."/>
            <person name="Bosak S.A."/>
            <person name="Bradley R.K."/>
            <person name="Brand A.D."/>
            <person name="Brent M.R."/>
            <person name="Brooks A.N."/>
            <person name="Brown R.H."/>
            <person name="Butlin R.K."/>
            <person name="Caggese C."/>
            <person name="Calvi B.R."/>
            <person name="Bernardo de Carvalho A."/>
            <person name="Caspi A."/>
            <person name="Castrezana S."/>
            <person name="Celniker S.E."/>
            <person name="Chang J.L."/>
            <person name="Chapple C."/>
            <person name="Chatterji S."/>
            <person name="Chinwalla A."/>
            <person name="Civetta A."/>
            <person name="Clifton S.W."/>
            <person name="Comeron J.M."/>
            <person name="Costello J.C."/>
            <person name="Coyne J.A."/>
            <person name="Daub J."/>
            <person name="David R.G."/>
            <person name="Delcher A.L."/>
            <person name="Delehaunty K."/>
            <person name="Do C.B."/>
            <person name="Ebling H."/>
            <person name="Edwards K."/>
            <person name="Eickbush T."/>
            <person name="Evans J.D."/>
            <person name="Filipski A."/>
            <person name="Findeiss S."/>
            <person name="Freyhult E."/>
            <person name="Fulton L."/>
            <person name="Fulton R."/>
            <person name="Garcia A.C."/>
            <person name="Gardiner A."/>
            <person name="Garfield D.A."/>
            <person name="Garvin B.E."/>
            <person name="Gibson G."/>
            <person name="Gilbert D."/>
            <person name="Gnerre S."/>
            <person name="Godfrey J."/>
            <person name="Good R."/>
            <person name="Gotea V."/>
            <person name="Gravely B."/>
            <person name="Greenberg A.J."/>
            <person name="Griffiths-Jones S."/>
            <person name="Gross S."/>
            <person name="Guigo R."/>
            <person name="Gustafson E.A."/>
            <person name="Haerty W."/>
            <person name="Hahn M.W."/>
            <person name="Halligan D.L."/>
            <person name="Halpern A.L."/>
            <person name="Halter G.M."/>
            <person name="Han M.V."/>
            <person name="Heger A."/>
            <person name="Hillier L."/>
            <person name="Hinrichs A.S."/>
            <person name="Holmes I."/>
            <person name="Hoskins R.A."/>
            <person name="Hubisz M.J."/>
            <person name="Hultmark D."/>
            <person name="Huntley M.A."/>
            <person name="Jaffe D.B."/>
            <person name="Jagadeeshan S."/>
            <person name="Jeck W.R."/>
            <person name="Johnson J."/>
            <person name="Jones C.D."/>
            <person name="Jordan W.C."/>
            <person name="Karpen G.H."/>
            <person name="Kataoka E."/>
            <person name="Keightley P.D."/>
            <person name="Kheradpour P."/>
            <person name="Kirkness E.F."/>
            <person name="Koerich L.B."/>
            <person name="Kristiansen K."/>
            <person name="Kudrna D."/>
            <person name="Kulathinal R.J."/>
            <person name="Kumar S."/>
            <person name="Kwok R."/>
            <person name="Lander E."/>
            <person name="Langley C.H."/>
            <person name="Lapoint R."/>
            <person name="Lazzaro B.P."/>
            <person name="Lee S.J."/>
            <person name="Levesque L."/>
            <person name="Li R."/>
            <person name="Lin C.F."/>
            <person name="Lin M.F."/>
            <person name="Lindblad-Toh K."/>
            <person name="Llopart A."/>
            <person name="Long M."/>
            <person name="Low L."/>
            <person name="Lozovsky E."/>
            <person name="Lu J."/>
            <person name="Luo M."/>
            <person name="Machado C.A."/>
            <person name="Makalowski W."/>
            <person name="Marzo M."/>
            <person name="Matsuda M."/>
            <person name="Matzkin L."/>
            <person name="McAllister B."/>
            <person name="McBride C.S."/>
            <person name="McKernan B."/>
            <person name="McKernan K."/>
            <person name="Mendez-Lago M."/>
            <person name="Minx P."/>
            <person name="Mollenhauer M.U."/>
            <person name="Montooth K."/>
            <person name="Mount S.M."/>
            <person name="Mu X."/>
            <person name="Myers E."/>
            <person name="Negre B."/>
            <person name="Newfeld S."/>
            <person name="Nielsen R."/>
            <person name="Noor M.A."/>
            <person name="O'Grady P."/>
            <person name="Pachter L."/>
            <person name="Papaceit M."/>
            <person name="Parisi M.J."/>
            <person name="Parisi M."/>
            <person name="Parts L."/>
            <person name="Pedersen J.S."/>
            <person name="Pesole G."/>
            <person name="Phillippy A.M."/>
            <person name="Ponting C.P."/>
            <person name="Pop M."/>
            <person name="Porcelli D."/>
            <person name="Powell J.R."/>
            <person name="Prohaska S."/>
            <person name="Pruitt K."/>
            <person name="Puig M."/>
            <person name="Quesneville H."/>
            <person name="Ram K.R."/>
            <person name="Rand D."/>
            <person name="Rasmussen M.D."/>
            <person name="Reed L.K."/>
            <person name="Reenan R."/>
            <person name="Reily A."/>
            <person name="Remington K.A."/>
            <person name="Rieger T.T."/>
            <person name="Ritchie M.G."/>
            <person name="Robin C."/>
            <person name="Rogers Y.H."/>
            <person name="Rohde C."/>
            <person name="Rozas J."/>
            <person name="Rubenfield M.J."/>
            <person name="Ruiz A."/>
            <person name="Russo S."/>
            <person name="Salzberg S.L."/>
            <person name="Sanchez-Gracia A."/>
            <person name="Saranga D.J."/>
            <person name="Sato H."/>
            <person name="Schaeffer S.W."/>
            <person name="Schatz M.C."/>
            <person name="Schlenke T."/>
            <person name="Schwartz R."/>
            <person name="Segarra C."/>
            <person name="Singh R.S."/>
            <person name="Sirot L."/>
            <person name="Sirota M."/>
            <person name="Sisneros N.B."/>
            <person name="Smith C.D."/>
            <person name="Smith T.F."/>
            <person name="Spieth J."/>
            <person name="Stage D.E."/>
            <person name="Stark A."/>
            <person name="Stephan W."/>
            <person name="Strausberg R.L."/>
            <person name="Strempel S."/>
            <person name="Sturgill D."/>
            <person name="Sutton G."/>
            <person name="Sutton G.G."/>
            <person name="Tao W."/>
            <person name="Teichmann S."/>
            <person name="Tobari Y.N."/>
            <person name="Tomimura Y."/>
            <person name="Tsolas J.M."/>
            <person name="Valente V.L."/>
            <person name="Venter E."/>
            <person name="Venter J.C."/>
            <person name="Vicario S."/>
            <person name="Vieira F.G."/>
            <person name="Vilella A.J."/>
            <person name="Villasante A."/>
            <person name="Walenz B."/>
            <person name="Wang J."/>
            <person name="Wasserman M."/>
            <person name="Watts T."/>
            <person name="Wilson D."/>
            <person name="Wilson R.K."/>
            <person name="Wing R.A."/>
            <person name="Wolfner M.F."/>
            <person name="Wong A."/>
            <person name="Wong G.K."/>
            <person name="Wu C.I."/>
            <person name="Wu G."/>
            <person name="Yamamoto D."/>
            <person name="Yang H.P."/>
            <person name="Yang S.P."/>
            <person name="Yorke J.A."/>
            <person name="Yoshida K."/>
            <person name="Zdobnov E."/>
            <person name="Zhang P."/>
            <person name="Zhang Y."/>
            <person name="Zimin A.V."/>
            <person name="Baldwin J."/>
            <person name="Abdouelleil A."/>
            <person name="Abdulkadir J."/>
            <person name="Abebe A."/>
            <person name="Abera B."/>
            <person name="Abreu J."/>
            <person name="Acer S.C."/>
            <person name="Aftuck L."/>
            <person name="Alexander A."/>
            <person name="An P."/>
            <person name="Anderson E."/>
            <person name="Anderson S."/>
            <person name="Arachi H."/>
            <person name="Azer M."/>
            <person name="Bachantsang P."/>
            <person name="Barry A."/>
            <person name="Bayul T."/>
            <person name="Berlin A."/>
            <person name="Bessette D."/>
            <person name="Bloom T."/>
            <person name="Blye J."/>
            <person name="Boguslavskiy L."/>
            <person name="Bonnet C."/>
            <person name="Boukhgalter B."/>
            <person name="Bourzgui I."/>
            <person name="Brown A."/>
            <person name="Cahill P."/>
            <person name="Channer S."/>
            <person name="Cheshatsang Y."/>
            <person name="Chuda L."/>
            <person name="Citroen M."/>
            <person name="Collymore A."/>
            <person name="Cooke P."/>
            <person name="Costello M."/>
            <person name="D'Aco K."/>
            <person name="Daza R."/>
            <person name="De Haan G."/>
            <person name="DeGray S."/>
            <person name="DeMaso C."/>
            <person name="Dhargay N."/>
            <person name="Dooley K."/>
            <person name="Dooley E."/>
            <person name="Doricent M."/>
            <person name="Dorje P."/>
            <person name="Dorjee K."/>
            <person name="Dupes A."/>
            <person name="Elong R."/>
            <person name="Falk J."/>
            <person name="Farina A."/>
            <person name="Faro S."/>
            <person name="Ferguson D."/>
            <person name="Fisher S."/>
            <person name="Foley C.D."/>
            <person name="Franke A."/>
            <person name="Friedrich D."/>
            <person name="Gadbois L."/>
            <person name="Gearin G."/>
            <person name="Gearin C.R."/>
            <person name="Giannoukos G."/>
            <person name="Goode T."/>
            <person name="Graham J."/>
            <person name="Grandbois E."/>
            <person name="Grewal S."/>
            <person name="Gyaltsen K."/>
            <person name="Hafez N."/>
            <person name="Hagos B."/>
            <person name="Hall J."/>
            <person name="Henson C."/>
            <person name="Hollinger A."/>
            <person name="Honan T."/>
            <person name="Huard M.D."/>
            <person name="Hughes L."/>
            <person name="Hurhula B."/>
            <person name="Husby M.E."/>
            <person name="Kamat A."/>
            <person name="Kanga B."/>
            <person name="Kashin S."/>
            <person name="Khazanovich D."/>
            <person name="Kisner P."/>
            <person name="Lance K."/>
            <person name="Lara M."/>
            <person name="Lee W."/>
            <person name="Lennon N."/>
            <person name="Letendre F."/>
            <person name="LeVine R."/>
            <person name="Lipovsky A."/>
            <person name="Liu X."/>
            <person name="Liu J."/>
            <person name="Liu S."/>
            <person name="Lokyitsang T."/>
            <person name="Lokyitsang Y."/>
            <person name="Lubonja R."/>
            <person name="Lui A."/>
            <person name="MacDonald P."/>
            <person name="Magnisalis V."/>
            <person name="Maru K."/>
            <person name="Matthews C."/>
            <person name="McCusker W."/>
            <person name="McDonough S."/>
            <person name="Mehta T."/>
            <person name="Meldrim J."/>
            <person name="Meneus L."/>
            <person name="Mihai O."/>
            <person name="Mihalev A."/>
            <person name="Mihova T."/>
            <person name="Mittelman R."/>
            <person name="Mlenga V."/>
            <person name="Montmayeur A."/>
            <person name="Mulrain L."/>
            <person name="Navidi A."/>
            <person name="Naylor J."/>
            <person name="Negash T."/>
            <person name="Nguyen T."/>
            <person name="Nguyen N."/>
            <person name="Nicol R."/>
            <person name="Norbu C."/>
            <person name="Norbu N."/>
            <person name="Novod N."/>
            <person name="O'Neill B."/>
            <person name="Osman S."/>
            <person name="Markiewicz E."/>
            <person name="Oyono O.L."/>
            <person name="Patti C."/>
            <person name="Phunkhang P."/>
            <person name="Pierre F."/>
            <person name="Priest M."/>
            <person name="Raghuraman S."/>
            <person name="Rege F."/>
            <person name="Reyes R."/>
            <person name="Rise C."/>
            <person name="Rogov P."/>
            <person name="Ross K."/>
            <person name="Ryan E."/>
            <person name="Settipalli S."/>
            <person name="Shea T."/>
            <person name="Sherpa N."/>
            <person name="Shi L."/>
            <person name="Shih D."/>
            <person name="Sparrow T."/>
            <person name="Spaulding J."/>
            <person name="Stalker J."/>
            <person name="Stange-Thomann N."/>
            <person name="Stavropoulos S."/>
            <person name="Stone C."/>
            <person name="Strader C."/>
            <person name="Tesfaye S."/>
            <person name="Thomson T."/>
            <person name="Thoulutsang Y."/>
            <person name="Thoulutsang D."/>
            <person name="Topham K."/>
            <person name="Topping I."/>
            <person name="Tsamla T."/>
            <person name="Vassiliev H."/>
            <person name="Vo A."/>
            <person name="Wangchuk T."/>
            <person name="Wangdi T."/>
            <person name="Weiand M."/>
            <person name="Wilkinson J."/>
            <person name="Wilson A."/>
            <person name="Yadav S."/>
            <person name="Young G."/>
            <person name="Yu Q."/>
            <person name="Zembek L."/>
            <person name="Zhong D."/>
            <person name="Zimmer A."/>
            <person name="Zwirko Z."/>
            <person name="Jaffe D.B."/>
            <person name="Alvarez P."/>
            <person name="Brockman W."/>
            <person name="Butler J."/>
            <person name="Chin C."/>
            <person name="Gnerre S."/>
            <person name="Grabherr M."/>
            <person name="Kleber M."/>
            <person name="Mauceli E."/>
            <person name="MacCallum I."/>
        </authorList>
    </citation>
    <scope>NUCLEOTIDE SEQUENCE [LARGE SCALE GENOMIC DNA]</scope>
    <source>
        <strain evidence="7">white501</strain>
    </source>
</reference>
<evidence type="ECO:0000256" key="2">
    <source>
        <dbReference type="ARBA" id="ARBA00004496"/>
    </source>
</evidence>
<keyword evidence="3" id="KW-0963">Cytoplasm</keyword>
<dbReference type="GO" id="GO:0048140">
    <property type="term" value="P:male germ-line cyst encapsulation"/>
    <property type="evidence" value="ECO:0007669"/>
    <property type="project" value="EnsemblMetazoa"/>
</dbReference>
<organism evidence="6 7">
    <name type="scientific">Drosophila simulans</name>
    <name type="common">Fruit fly</name>
    <dbReference type="NCBI Taxonomy" id="7240"/>
    <lineage>
        <taxon>Eukaryota</taxon>
        <taxon>Metazoa</taxon>
        <taxon>Ecdysozoa</taxon>
        <taxon>Arthropoda</taxon>
        <taxon>Hexapoda</taxon>
        <taxon>Insecta</taxon>
        <taxon>Pterygota</taxon>
        <taxon>Neoptera</taxon>
        <taxon>Endopterygota</taxon>
        <taxon>Diptera</taxon>
        <taxon>Brachycera</taxon>
        <taxon>Muscomorpha</taxon>
        <taxon>Ephydroidea</taxon>
        <taxon>Drosophilidae</taxon>
        <taxon>Drosophila</taxon>
        <taxon>Sophophora</taxon>
    </lineage>
</organism>
<keyword evidence="5" id="KW-0539">Nucleus</keyword>
<dbReference type="Proteomes" id="UP000000304">
    <property type="component" value="Chromosome 3L"/>
</dbReference>
<dbReference type="GO" id="GO:0048142">
    <property type="term" value="P:germarium-derived cystoblast division"/>
    <property type="evidence" value="ECO:0007669"/>
    <property type="project" value="EnsemblMetazoa"/>
</dbReference>
<dbReference type="SMR" id="B4QPY2"/>
<evidence type="ECO:0000256" key="4">
    <source>
        <dbReference type="ARBA" id="ARBA00022790"/>
    </source>
</evidence>
<dbReference type="PhylomeDB" id="B4QPY2"/>